<dbReference type="RefSeq" id="XP_026193100.1">
    <property type="nucleotide sequence ID" value="XM_026337315.1"/>
</dbReference>
<name>A0A6P6S1A3_9EIME</name>
<feature type="region of interest" description="Disordered" evidence="1">
    <location>
        <begin position="290"/>
        <end position="348"/>
    </location>
</feature>
<feature type="transmembrane region" description="Helical" evidence="2">
    <location>
        <begin position="387"/>
        <end position="409"/>
    </location>
</feature>
<keyword evidence="3" id="KW-1185">Reference proteome</keyword>
<organism evidence="3 4">
    <name type="scientific">Cyclospora cayetanensis</name>
    <dbReference type="NCBI Taxonomy" id="88456"/>
    <lineage>
        <taxon>Eukaryota</taxon>
        <taxon>Sar</taxon>
        <taxon>Alveolata</taxon>
        <taxon>Apicomplexa</taxon>
        <taxon>Conoidasida</taxon>
        <taxon>Coccidia</taxon>
        <taxon>Eucoccidiorida</taxon>
        <taxon>Eimeriorina</taxon>
        <taxon>Eimeriidae</taxon>
        <taxon>Cyclospora</taxon>
    </lineage>
</organism>
<protein>
    <submittedName>
        <fullName evidence="4">Uncharacterized protein LOC34621511</fullName>
    </submittedName>
</protein>
<reference evidence="4" key="1">
    <citation type="submission" date="2025-08" db="UniProtKB">
        <authorList>
            <consortium name="RefSeq"/>
        </authorList>
    </citation>
    <scope>IDENTIFICATION</scope>
</reference>
<accession>A0A6P6S1A3</accession>
<keyword evidence="2" id="KW-0812">Transmembrane</keyword>
<sequence>MVNAWGATKKLDTVCYAESVHWTARASYTSVLFQSARCSEVPQGFSLSLDLQVDFVFAYQKALELLDLCDEWTSPEHRVAGGTELEAELNGWLHSQGRRAFTLGGAAPRFQVPHASPVVDEEMQTLLALAVSHTSGKANDQFRRCYTLQSHDHAQVHSVHVNGAVLCACWHICFVCLNTYGWPFACRAESDHAILASEQHTSLGLSQGSFMVPVVDVYHRPGSAPVFTANSRVVHRGRSGELSSPKLRRGSTQAAQGGASPGSPADSFFTAIFGLLLPVILASALNDTTNSTKNDHSHKHHNKYHRRHHHHEHQKHEHHHNDKRRREQQESSSHTHVGSILHRSTVGSANTAAPNEAVGRVLGNNLLAGISEATDESSSSYRSGAGWVILTGLAVLGCMATVAAWRALLLKRLRTKNAWKAEDTQLMTRPHAQ</sequence>
<evidence type="ECO:0000256" key="1">
    <source>
        <dbReference type="SAM" id="MobiDB-lite"/>
    </source>
</evidence>
<keyword evidence="2" id="KW-0472">Membrane</keyword>
<feature type="compositionally biased region" description="Basic residues" evidence="1">
    <location>
        <begin position="296"/>
        <end position="323"/>
    </location>
</feature>
<keyword evidence="2" id="KW-1133">Transmembrane helix</keyword>
<feature type="compositionally biased region" description="Low complexity" evidence="1">
    <location>
        <begin position="250"/>
        <end position="262"/>
    </location>
</feature>
<dbReference type="Proteomes" id="UP000515125">
    <property type="component" value="Unplaced"/>
</dbReference>
<proteinExistence type="predicted"/>
<evidence type="ECO:0000313" key="4">
    <source>
        <dbReference type="RefSeq" id="XP_026193100.1"/>
    </source>
</evidence>
<feature type="region of interest" description="Disordered" evidence="1">
    <location>
        <begin position="237"/>
        <end position="262"/>
    </location>
</feature>
<dbReference type="AlphaFoldDB" id="A0A6P6S1A3"/>
<evidence type="ECO:0000256" key="2">
    <source>
        <dbReference type="SAM" id="Phobius"/>
    </source>
</evidence>
<gene>
    <name evidence="4" type="primary">LOC34621511</name>
</gene>
<dbReference type="GeneID" id="34621511"/>
<evidence type="ECO:0000313" key="3">
    <source>
        <dbReference type="Proteomes" id="UP000515125"/>
    </source>
</evidence>